<dbReference type="PANTHER" id="PTHR34222:SF43">
    <property type="entry name" value="RETROTRANSPOSON GAG DOMAIN-CONTAINING PROTEIN"/>
    <property type="match status" value="1"/>
</dbReference>
<evidence type="ECO:0000313" key="3">
    <source>
        <dbReference type="Proteomes" id="UP000826656"/>
    </source>
</evidence>
<name>A0ABQ7WAF4_SOLTU</name>
<dbReference type="PANTHER" id="PTHR34222">
    <property type="entry name" value="GAG_PRE-INTEGRS DOMAIN-CONTAINING PROTEIN"/>
    <property type="match status" value="1"/>
</dbReference>
<organism evidence="2 3">
    <name type="scientific">Solanum tuberosum</name>
    <name type="common">Potato</name>
    <dbReference type="NCBI Taxonomy" id="4113"/>
    <lineage>
        <taxon>Eukaryota</taxon>
        <taxon>Viridiplantae</taxon>
        <taxon>Streptophyta</taxon>
        <taxon>Embryophyta</taxon>
        <taxon>Tracheophyta</taxon>
        <taxon>Spermatophyta</taxon>
        <taxon>Magnoliopsida</taxon>
        <taxon>eudicotyledons</taxon>
        <taxon>Gunneridae</taxon>
        <taxon>Pentapetalae</taxon>
        <taxon>asterids</taxon>
        <taxon>lamiids</taxon>
        <taxon>Solanales</taxon>
        <taxon>Solanaceae</taxon>
        <taxon>Solanoideae</taxon>
        <taxon>Solaneae</taxon>
        <taxon>Solanum</taxon>
    </lineage>
</organism>
<protein>
    <recommendedName>
        <fullName evidence="4">Integrase core domain containing protein</fullName>
    </recommendedName>
</protein>
<proteinExistence type="predicted"/>
<dbReference type="Proteomes" id="UP000826656">
    <property type="component" value="Unassembled WGS sequence"/>
</dbReference>
<feature type="region of interest" description="Disordered" evidence="1">
    <location>
        <begin position="139"/>
        <end position="180"/>
    </location>
</feature>
<sequence>MARLRVHMFLNGLDTEFDQVRGEILRKDQKLDLKSTYAYVRREFQQRQTMGTSCQMPESSAMAVHRNKGRSDSSSGKSNDFNCNYYGKKEHLKQRCYKIIGYTSSHIDQPNVDAPSLPNVSMNNDDKEPLEELVLSPLTEKPLSQNDQANVGPYVTNDSLSNYPLPSRLPQRSNRGVPKK</sequence>
<reference evidence="2 3" key="1">
    <citation type="journal article" date="2021" name="bioRxiv">
        <title>Chromosome-scale and haplotype-resolved genome assembly of a tetraploid potato cultivar.</title>
        <authorList>
            <person name="Sun H."/>
            <person name="Jiao W.-B."/>
            <person name="Krause K."/>
            <person name="Campoy J.A."/>
            <person name="Goel M."/>
            <person name="Folz-Donahue K."/>
            <person name="Kukat C."/>
            <person name="Huettel B."/>
            <person name="Schneeberger K."/>
        </authorList>
    </citation>
    <scope>NUCLEOTIDE SEQUENCE [LARGE SCALE GENOMIC DNA]</scope>
    <source>
        <strain evidence="2">SolTubOtavaFocal</strain>
        <tissue evidence="2">Leaves</tissue>
    </source>
</reference>
<comment type="caution">
    <text evidence="2">The sequence shown here is derived from an EMBL/GenBank/DDBJ whole genome shotgun (WGS) entry which is preliminary data.</text>
</comment>
<evidence type="ECO:0000313" key="2">
    <source>
        <dbReference type="EMBL" id="KAH0776792.1"/>
    </source>
</evidence>
<evidence type="ECO:0008006" key="4">
    <source>
        <dbReference type="Google" id="ProtNLM"/>
    </source>
</evidence>
<evidence type="ECO:0000256" key="1">
    <source>
        <dbReference type="SAM" id="MobiDB-lite"/>
    </source>
</evidence>
<feature type="compositionally biased region" description="Polar residues" evidence="1">
    <location>
        <begin position="156"/>
        <end position="174"/>
    </location>
</feature>
<keyword evidence="3" id="KW-1185">Reference proteome</keyword>
<dbReference type="EMBL" id="JAIVGD010000003">
    <property type="protein sequence ID" value="KAH0776792.1"/>
    <property type="molecule type" value="Genomic_DNA"/>
</dbReference>
<gene>
    <name evidence="2" type="ORF">KY290_008203</name>
</gene>
<accession>A0ABQ7WAF4</accession>